<dbReference type="OrthoDB" id="2856362at2759"/>
<dbReference type="GeneID" id="66099607"/>
<dbReference type="Proteomes" id="UP000812287">
    <property type="component" value="Unassembled WGS sequence"/>
</dbReference>
<accession>A0A9P7VRP3</accession>
<comment type="caution">
    <text evidence="1">The sequence shown here is derived from an EMBL/GenBank/DDBJ whole genome shotgun (WGS) entry which is preliminary data.</text>
</comment>
<reference evidence="1" key="1">
    <citation type="submission" date="2020-11" db="EMBL/GenBank/DDBJ databases">
        <title>Adaptations for nitrogen fixation in a non-lichenized fungal sporocarp promotes dispersal by wood-feeding termites.</title>
        <authorList>
            <consortium name="DOE Joint Genome Institute"/>
            <person name="Koch R.A."/>
            <person name="Yoon G."/>
            <person name="Arayal U."/>
            <person name="Lail K."/>
            <person name="Amirebrahimi M."/>
            <person name="Labutti K."/>
            <person name="Lipzen A."/>
            <person name="Riley R."/>
            <person name="Barry K."/>
            <person name="Henrissat B."/>
            <person name="Grigoriev I.V."/>
            <person name="Herr J.R."/>
            <person name="Aime M.C."/>
        </authorList>
    </citation>
    <scope>NUCLEOTIDE SEQUENCE</scope>
    <source>
        <strain evidence="1">MCA 3950</strain>
    </source>
</reference>
<sequence>MPNNDKEDGKGYFHSEEDNVITSLAYMPLSPWFLRVLWYLSQALGRIPEQVLGRSDNNLTLCAENDNGGSVLTFKAATVHPPSPRLSSVDMQYAFHYGGDLGEEPHRIATPPADFDPTTSALSPGQSHTIAYRFISSTNYLIIYKTMFEYTKDPGEMRIWQLENDEWADCTEDEGSGSVSLRCLGCSTSVAFDAWEAHRDACLGIEDKMLRAVMADMLNEEESEGNRKRCSTIRSVRESVLLDAGYLEGQRDERGEARKRKSLGMRLCSGLHFIGLKHSKE</sequence>
<keyword evidence="2" id="KW-1185">Reference proteome</keyword>
<evidence type="ECO:0000313" key="2">
    <source>
        <dbReference type="Proteomes" id="UP000812287"/>
    </source>
</evidence>
<proteinExistence type="predicted"/>
<evidence type="ECO:0000313" key="1">
    <source>
        <dbReference type="EMBL" id="KAG7445433.1"/>
    </source>
</evidence>
<dbReference type="AlphaFoldDB" id="A0A9P7VRP3"/>
<protein>
    <submittedName>
        <fullName evidence="1">Uncharacterized protein</fullName>
    </submittedName>
</protein>
<organism evidence="1 2">
    <name type="scientific">Guyanagaster necrorhizus</name>
    <dbReference type="NCBI Taxonomy" id="856835"/>
    <lineage>
        <taxon>Eukaryota</taxon>
        <taxon>Fungi</taxon>
        <taxon>Dikarya</taxon>
        <taxon>Basidiomycota</taxon>
        <taxon>Agaricomycotina</taxon>
        <taxon>Agaricomycetes</taxon>
        <taxon>Agaricomycetidae</taxon>
        <taxon>Agaricales</taxon>
        <taxon>Marasmiineae</taxon>
        <taxon>Physalacriaceae</taxon>
        <taxon>Guyanagaster</taxon>
    </lineage>
</organism>
<gene>
    <name evidence="1" type="ORF">BT62DRAFT_1007185</name>
</gene>
<name>A0A9P7VRP3_9AGAR</name>
<dbReference type="RefSeq" id="XP_043038933.1">
    <property type="nucleotide sequence ID" value="XM_043177320.1"/>
</dbReference>
<dbReference type="EMBL" id="MU250537">
    <property type="protein sequence ID" value="KAG7445433.1"/>
    <property type="molecule type" value="Genomic_DNA"/>
</dbReference>